<dbReference type="InterPro" id="IPR000504">
    <property type="entry name" value="RRM_dom"/>
</dbReference>
<dbReference type="InterPro" id="IPR012677">
    <property type="entry name" value="Nucleotide-bd_a/b_plait_sf"/>
</dbReference>
<keyword evidence="4" id="KW-1185">Reference proteome</keyword>
<dbReference type="SMART" id="SM00360">
    <property type="entry name" value="RRM"/>
    <property type="match status" value="1"/>
</dbReference>
<dbReference type="InterPro" id="IPR050907">
    <property type="entry name" value="SRSF"/>
</dbReference>
<evidence type="ECO:0000313" key="4">
    <source>
        <dbReference type="Proteomes" id="UP000050794"/>
    </source>
</evidence>
<name>A0A183UF53_TOXCA</name>
<dbReference type="InterPro" id="IPR035979">
    <property type="entry name" value="RBD_domain_sf"/>
</dbReference>
<dbReference type="AlphaFoldDB" id="A0A183UF53"/>
<feature type="domain" description="RRM" evidence="2">
    <location>
        <begin position="48"/>
        <end position="130"/>
    </location>
</feature>
<proteinExistence type="predicted"/>
<protein>
    <submittedName>
        <fullName evidence="5">RRM domain-containing protein</fullName>
    </submittedName>
</protein>
<dbReference type="SUPFAM" id="SSF54928">
    <property type="entry name" value="RNA-binding domain, RBD"/>
    <property type="match status" value="1"/>
</dbReference>
<dbReference type="PANTHER" id="PTHR23147">
    <property type="entry name" value="SERINE/ARGININE RICH SPLICING FACTOR"/>
    <property type="match status" value="1"/>
</dbReference>
<dbReference type="Pfam" id="PF00076">
    <property type="entry name" value="RRM_1"/>
    <property type="match status" value="1"/>
</dbReference>
<dbReference type="PROSITE" id="PS50102">
    <property type="entry name" value="RRM"/>
    <property type="match status" value="1"/>
</dbReference>
<organism evidence="4 5">
    <name type="scientific">Toxocara canis</name>
    <name type="common">Canine roundworm</name>
    <dbReference type="NCBI Taxonomy" id="6265"/>
    <lineage>
        <taxon>Eukaryota</taxon>
        <taxon>Metazoa</taxon>
        <taxon>Ecdysozoa</taxon>
        <taxon>Nematoda</taxon>
        <taxon>Chromadorea</taxon>
        <taxon>Rhabditida</taxon>
        <taxon>Spirurina</taxon>
        <taxon>Ascaridomorpha</taxon>
        <taxon>Ascaridoidea</taxon>
        <taxon>Toxocaridae</taxon>
        <taxon>Toxocara</taxon>
    </lineage>
</organism>
<reference evidence="5" key="1">
    <citation type="submission" date="2016-06" db="UniProtKB">
        <authorList>
            <consortium name="WormBaseParasite"/>
        </authorList>
    </citation>
    <scope>IDENTIFICATION</scope>
</reference>
<evidence type="ECO:0000256" key="1">
    <source>
        <dbReference type="PROSITE-ProRule" id="PRU00176"/>
    </source>
</evidence>
<dbReference type="GO" id="GO:0003723">
    <property type="term" value="F:RNA binding"/>
    <property type="evidence" value="ECO:0007669"/>
    <property type="project" value="UniProtKB-UniRule"/>
</dbReference>
<dbReference type="Proteomes" id="UP000050794">
    <property type="component" value="Unassembled WGS sequence"/>
</dbReference>
<accession>A0A183UF53</accession>
<gene>
    <name evidence="3" type="ORF">TCNE_LOCUS7123</name>
</gene>
<reference evidence="3 4" key="2">
    <citation type="submission" date="2018-11" db="EMBL/GenBank/DDBJ databases">
        <authorList>
            <consortium name="Pathogen Informatics"/>
        </authorList>
    </citation>
    <scope>NUCLEOTIDE SEQUENCE [LARGE SCALE GENOMIC DNA]</scope>
</reference>
<evidence type="ECO:0000313" key="5">
    <source>
        <dbReference type="WBParaSite" id="TCNE_0000712301-mRNA-1"/>
    </source>
</evidence>
<evidence type="ECO:0000259" key="2">
    <source>
        <dbReference type="PROSITE" id="PS50102"/>
    </source>
</evidence>
<dbReference type="EMBL" id="UYWY01019620">
    <property type="protein sequence ID" value="VDM38444.1"/>
    <property type="molecule type" value="Genomic_DNA"/>
</dbReference>
<evidence type="ECO:0000313" key="3">
    <source>
        <dbReference type="EMBL" id="VDM38444.1"/>
    </source>
</evidence>
<dbReference type="WBParaSite" id="TCNE_0000712301-mRNA-1">
    <property type="protein sequence ID" value="TCNE_0000712301-mRNA-1"/>
    <property type="gene ID" value="TCNE_0000712301"/>
</dbReference>
<sequence length="256" mass="29822">MNKALSQDPKTMLTLYTLEYASSFLERKRFLRGAGYFISPEACDQADKVYKVHELLERRSDPNTPDDLRVVFERMGPVRDVYIPLDYYTRESRGFAYVKYEDAGDAERAFRQLHGCAVLGRRICIEWAEGERKTKSEMREKEERAYGRYKRETIRRNSLELERGVFDELEERSEDGDSDQQEVGNHTEIVVSRAIKPVRGKKSGTYLKLKGDHLEVAIEHKEKVMGLSRVEDTERGVEELLEDEITEVKIKEVVED</sequence>
<dbReference type="Gene3D" id="3.30.70.330">
    <property type="match status" value="1"/>
</dbReference>
<keyword evidence="1" id="KW-0694">RNA-binding</keyword>